<reference evidence="3" key="1">
    <citation type="submission" date="2020-02" db="EMBL/GenBank/DDBJ databases">
        <authorList>
            <person name="Meier V. D."/>
        </authorList>
    </citation>
    <scope>NUCLEOTIDE SEQUENCE</scope>
    <source>
        <strain evidence="3">AVDCRST_MAG50</strain>
    </source>
</reference>
<proteinExistence type="predicted"/>
<gene>
    <name evidence="3" type="ORF">AVDCRST_MAG50-1126</name>
</gene>
<evidence type="ECO:0000256" key="1">
    <source>
        <dbReference type="ARBA" id="ARBA00023002"/>
    </source>
</evidence>
<dbReference type="PANTHER" id="PTHR43244:SF1">
    <property type="entry name" value="5,10-METHYLENETETRAHYDROMETHANOPTERIN REDUCTASE"/>
    <property type="match status" value="1"/>
</dbReference>
<dbReference type="InterPro" id="IPR050564">
    <property type="entry name" value="F420-G6PD/mer"/>
</dbReference>
<dbReference type="PANTHER" id="PTHR43244">
    <property type="match status" value="1"/>
</dbReference>
<name>A0A6J4HU35_9ACTN</name>
<dbReference type="Pfam" id="PF00296">
    <property type="entry name" value="Bac_luciferase"/>
    <property type="match status" value="1"/>
</dbReference>
<feature type="domain" description="Luciferase-like" evidence="2">
    <location>
        <begin position="11"/>
        <end position="318"/>
    </location>
</feature>
<sequence length="347" mass="37303">MRVAIGLGGVGAAREDWEQSVAFVREADKLGVFSCWSAEAWGTDAVTPLAYLAAVTDQIRLGTGIIQISARAPSMTAMTALTMASVSGNRFLLGLGASGPQVVEGLHGARFAHPLGRMRETIDILRLAFRGEPIAYSGRHFELPLPDGEGKALRLSVAPNPSIPIYLATLRPRMLELTGELADGWLGTSFIPEHAEVFFDDIGAGALRAGRSLADLDLQAGGTVAFSDDVDSLVDSRRQGLAFSLGAMGSAEHNFYNAAYQRAGWTDVATEVQRLWLDGKRQEAVARVPDEMVLQTNLLGTEDMVRDRIRAYRDAGITTLRLAPAGRTPTERIDTLGRAIDLVNEVG</sequence>
<protein>
    <submittedName>
        <fullName evidence="3">N5,N10-methylenetetrahydromethanopterin reductase-related protein, SAV7403 family</fullName>
    </submittedName>
</protein>
<evidence type="ECO:0000313" key="3">
    <source>
        <dbReference type="EMBL" id="CAA9231958.1"/>
    </source>
</evidence>
<evidence type="ECO:0000259" key="2">
    <source>
        <dbReference type="Pfam" id="PF00296"/>
    </source>
</evidence>
<dbReference type="InterPro" id="IPR011251">
    <property type="entry name" value="Luciferase-like_dom"/>
</dbReference>
<dbReference type="InterPro" id="IPR036661">
    <property type="entry name" value="Luciferase-like_sf"/>
</dbReference>
<organism evidence="3">
    <name type="scientific">uncultured Acidimicrobiales bacterium</name>
    <dbReference type="NCBI Taxonomy" id="310071"/>
    <lineage>
        <taxon>Bacteria</taxon>
        <taxon>Bacillati</taxon>
        <taxon>Actinomycetota</taxon>
        <taxon>Acidimicrobiia</taxon>
        <taxon>Acidimicrobiales</taxon>
        <taxon>environmental samples</taxon>
    </lineage>
</organism>
<dbReference type="AlphaFoldDB" id="A0A6J4HU35"/>
<dbReference type="CDD" id="cd01097">
    <property type="entry name" value="Tetrahydromethanopterin_reductase"/>
    <property type="match status" value="1"/>
</dbReference>
<keyword evidence="1" id="KW-0560">Oxidoreductase</keyword>
<dbReference type="SUPFAM" id="SSF51679">
    <property type="entry name" value="Bacterial luciferase-like"/>
    <property type="match status" value="1"/>
</dbReference>
<dbReference type="Gene3D" id="3.20.20.30">
    <property type="entry name" value="Luciferase-like domain"/>
    <property type="match status" value="1"/>
</dbReference>
<dbReference type="GO" id="GO:0016705">
    <property type="term" value="F:oxidoreductase activity, acting on paired donors, with incorporation or reduction of molecular oxygen"/>
    <property type="evidence" value="ECO:0007669"/>
    <property type="project" value="InterPro"/>
</dbReference>
<dbReference type="EMBL" id="CADCTF010000062">
    <property type="protein sequence ID" value="CAA9231958.1"/>
    <property type="molecule type" value="Genomic_DNA"/>
</dbReference>
<accession>A0A6J4HU35</accession>